<accession>A0A2M9CXC0</accession>
<evidence type="ECO:0000313" key="2">
    <source>
        <dbReference type="Proteomes" id="UP000230000"/>
    </source>
</evidence>
<comment type="caution">
    <text evidence="1">The sequence shown here is derived from an EMBL/GenBank/DDBJ whole genome shotgun (WGS) entry which is preliminary data.</text>
</comment>
<sequence>MRSIKASISYDPIREKIYFLNNKAAWKVKAEIIFNEFPPKQVHDHDSE</sequence>
<dbReference type="AlphaFoldDB" id="A0A2M9CXC0"/>
<evidence type="ECO:0000313" key="1">
    <source>
        <dbReference type="EMBL" id="PJJ76458.1"/>
    </source>
</evidence>
<name>A0A2M9CXC0_9BACT</name>
<reference evidence="1 2" key="1">
    <citation type="submission" date="2017-11" db="EMBL/GenBank/DDBJ databases">
        <title>Genomic Encyclopedia of Archaeal and Bacterial Type Strains, Phase II (KMG-II): From Individual Species to Whole Genera.</title>
        <authorList>
            <person name="Goeker M."/>
        </authorList>
    </citation>
    <scope>NUCLEOTIDE SEQUENCE [LARGE SCALE GENOMIC DNA]</scope>
    <source>
        <strain evidence="1 2">DSM 27268</strain>
    </source>
</reference>
<protein>
    <submittedName>
        <fullName evidence="1">Uncharacterized protein</fullName>
    </submittedName>
</protein>
<proteinExistence type="predicted"/>
<keyword evidence="2" id="KW-1185">Reference proteome</keyword>
<gene>
    <name evidence="1" type="ORF">BXY57_2078</name>
</gene>
<dbReference type="Proteomes" id="UP000230000">
    <property type="component" value="Unassembled WGS sequence"/>
</dbReference>
<organism evidence="1 2">
    <name type="scientific">Thermoflavifilum aggregans</name>
    <dbReference type="NCBI Taxonomy" id="454188"/>
    <lineage>
        <taxon>Bacteria</taxon>
        <taxon>Pseudomonadati</taxon>
        <taxon>Bacteroidota</taxon>
        <taxon>Chitinophagia</taxon>
        <taxon>Chitinophagales</taxon>
        <taxon>Chitinophagaceae</taxon>
        <taxon>Thermoflavifilum</taxon>
    </lineage>
</organism>
<dbReference type="EMBL" id="PGFG01000001">
    <property type="protein sequence ID" value="PJJ76458.1"/>
    <property type="molecule type" value="Genomic_DNA"/>
</dbReference>